<reference evidence="2" key="2">
    <citation type="submission" date="2015-01" db="EMBL/GenBank/DDBJ databases">
        <title>Evolutionary Origins and Diversification of the Mycorrhizal Mutualists.</title>
        <authorList>
            <consortium name="DOE Joint Genome Institute"/>
            <consortium name="Mycorrhizal Genomics Consortium"/>
            <person name="Kohler A."/>
            <person name="Kuo A."/>
            <person name="Nagy L.G."/>
            <person name="Floudas D."/>
            <person name="Copeland A."/>
            <person name="Barry K.W."/>
            <person name="Cichocki N."/>
            <person name="Veneault-Fourrey C."/>
            <person name="LaButti K."/>
            <person name="Lindquist E.A."/>
            <person name="Lipzen A."/>
            <person name="Lundell T."/>
            <person name="Morin E."/>
            <person name="Murat C."/>
            <person name="Riley R."/>
            <person name="Ohm R."/>
            <person name="Sun H."/>
            <person name="Tunlid A."/>
            <person name="Henrissat B."/>
            <person name="Grigoriev I.V."/>
            <person name="Hibbett D.S."/>
            <person name="Martin F."/>
        </authorList>
    </citation>
    <scope>NUCLEOTIDE SEQUENCE [LARGE SCALE GENOMIC DNA]</scope>
    <source>
        <strain evidence="2">Marx 270</strain>
    </source>
</reference>
<accession>A0A0C3NNL9</accession>
<dbReference type="HOGENOM" id="CLU_1741341_0_0_1"/>
<dbReference type="Proteomes" id="UP000054217">
    <property type="component" value="Unassembled WGS sequence"/>
</dbReference>
<name>A0A0C3NNL9_PISTI</name>
<reference evidence="1 2" key="1">
    <citation type="submission" date="2014-04" db="EMBL/GenBank/DDBJ databases">
        <authorList>
            <consortium name="DOE Joint Genome Institute"/>
            <person name="Kuo A."/>
            <person name="Kohler A."/>
            <person name="Costa M.D."/>
            <person name="Nagy L.G."/>
            <person name="Floudas D."/>
            <person name="Copeland A."/>
            <person name="Barry K.W."/>
            <person name="Cichocki N."/>
            <person name="Veneault-Fourrey C."/>
            <person name="LaButti K."/>
            <person name="Lindquist E.A."/>
            <person name="Lipzen A."/>
            <person name="Lundell T."/>
            <person name="Morin E."/>
            <person name="Murat C."/>
            <person name="Sun H."/>
            <person name="Tunlid A."/>
            <person name="Henrissat B."/>
            <person name="Grigoriev I.V."/>
            <person name="Hibbett D.S."/>
            <person name="Martin F."/>
            <person name="Nordberg H.P."/>
            <person name="Cantor M.N."/>
            <person name="Hua S.X."/>
        </authorList>
    </citation>
    <scope>NUCLEOTIDE SEQUENCE [LARGE SCALE GENOMIC DNA]</scope>
    <source>
        <strain evidence="1 2">Marx 270</strain>
    </source>
</reference>
<dbReference type="InParanoid" id="A0A0C3NNL9"/>
<protein>
    <submittedName>
        <fullName evidence="1">Uncharacterized protein</fullName>
    </submittedName>
</protein>
<sequence length="150" mass="15620">MLDTGTKDDDGALRTEDGAPFLPRCILTMNSSNETLIDRRGELCDGDEPSDLIRAKGDRCVPGNLDMNSWNETGTRRGKAGLVGRRGVAIDAEVAVVVIARLGTSAGTCSEGSIAAERMELDGSDPGLGAWCTIASEGESFGSGLGSRLS</sequence>
<proteinExistence type="predicted"/>
<organism evidence="1 2">
    <name type="scientific">Pisolithus tinctorius Marx 270</name>
    <dbReference type="NCBI Taxonomy" id="870435"/>
    <lineage>
        <taxon>Eukaryota</taxon>
        <taxon>Fungi</taxon>
        <taxon>Dikarya</taxon>
        <taxon>Basidiomycota</taxon>
        <taxon>Agaricomycotina</taxon>
        <taxon>Agaricomycetes</taxon>
        <taxon>Agaricomycetidae</taxon>
        <taxon>Boletales</taxon>
        <taxon>Sclerodermatineae</taxon>
        <taxon>Pisolithaceae</taxon>
        <taxon>Pisolithus</taxon>
    </lineage>
</organism>
<dbReference type="AlphaFoldDB" id="A0A0C3NNL9"/>
<keyword evidence="2" id="KW-1185">Reference proteome</keyword>
<evidence type="ECO:0000313" key="2">
    <source>
        <dbReference type="Proteomes" id="UP000054217"/>
    </source>
</evidence>
<gene>
    <name evidence="1" type="ORF">M404DRAFT_926418</name>
</gene>
<evidence type="ECO:0000313" key="1">
    <source>
        <dbReference type="EMBL" id="KIN96883.1"/>
    </source>
</evidence>
<dbReference type="EMBL" id="KN832038">
    <property type="protein sequence ID" value="KIN96883.1"/>
    <property type="molecule type" value="Genomic_DNA"/>
</dbReference>